<dbReference type="InParanoid" id="A0A0N7KPT9"/>
<dbReference type="EMBL" id="AP014964">
    <property type="protein sequence ID" value="BAT05346.1"/>
    <property type="molecule type" value="Genomic_DNA"/>
</dbReference>
<feature type="compositionally biased region" description="Basic and acidic residues" evidence="1">
    <location>
        <begin position="126"/>
        <end position="149"/>
    </location>
</feature>
<feature type="compositionally biased region" description="Polar residues" evidence="1">
    <location>
        <begin position="85"/>
        <end position="95"/>
    </location>
</feature>
<feature type="region of interest" description="Disordered" evidence="1">
    <location>
        <begin position="1"/>
        <end position="183"/>
    </location>
</feature>
<evidence type="ECO:0000256" key="1">
    <source>
        <dbReference type="SAM" id="MobiDB-lite"/>
    </source>
</evidence>
<dbReference type="PaxDb" id="39947-A0A0N7KPT9"/>
<organism evidence="2 3">
    <name type="scientific">Oryza sativa subsp. japonica</name>
    <name type="common">Rice</name>
    <dbReference type="NCBI Taxonomy" id="39947"/>
    <lineage>
        <taxon>Eukaryota</taxon>
        <taxon>Viridiplantae</taxon>
        <taxon>Streptophyta</taxon>
        <taxon>Embryophyta</taxon>
        <taxon>Tracheophyta</taxon>
        <taxon>Spermatophyta</taxon>
        <taxon>Magnoliopsida</taxon>
        <taxon>Liliopsida</taxon>
        <taxon>Poales</taxon>
        <taxon>Poaceae</taxon>
        <taxon>BOP clade</taxon>
        <taxon>Oryzoideae</taxon>
        <taxon>Oryzeae</taxon>
        <taxon>Oryzinae</taxon>
        <taxon>Oryza</taxon>
        <taxon>Oryza sativa</taxon>
    </lineage>
</organism>
<sequence length="183" mass="20485">MLREKQDPKTKPSRISTRRSFQECEQRHKPLSTPAQNGFSPRWERVHKATPPRRNRHPQTSILPILEEHAGLEQKLSHHGGKHTAPTSAPQQAQKATVHVKHRTNTTDEQTPQAPKETTARSGSRQPREGEAPKRHGRPGEELRAEHRAVATTCNFTTSAERGALRGSGERMVSPNSLCREAA</sequence>
<evidence type="ECO:0000313" key="2">
    <source>
        <dbReference type="EMBL" id="BAT05346.1"/>
    </source>
</evidence>
<feature type="compositionally biased region" description="Basic residues" evidence="1">
    <location>
        <begin position="48"/>
        <end position="57"/>
    </location>
</feature>
<proteinExistence type="predicted"/>
<accession>A0A0N7KPT9</accession>
<keyword evidence="3" id="KW-1185">Reference proteome</keyword>
<feature type="compositionally biased region" description="Basic and acidic residues" evidence="1">
    <location>
        <begin position="1"/>
        <end position="10"/>
    </location>
</feature>
<dbReference type="Proteomes" id="UP000059680">
    <property type="component" value="Chromosome 8"/>
</dbReference>
<reference evidence="2 3" key="3">
    <citation type="journal article" date="2013" name="Rice">
        <title>Improvement of the Oryza sativa Nipponbare reference genome using next generation sequence and optical map data.</title>
        <authorList>
            <person name="Kawahara Y."/>
            <person name="de la Bastide M."/>
            <person name="Hamilton J.P."/>
            <person name="Kanamori H."/>
            <person name="McCombie W.R."/>
            <person name="Ouyang S."/>
            <person name="Schwartz D.C."/>
            <person name="Tanaka T."/>
            <person name="Wu J."/>
            <person name="Zhou S."/>
            <person name="Childs K.L."/>
            <person name="Davidson R.M."/>
            <person name="Lin H."/>
            <person name="Quesada-Ocampo L."/>
            <person name="Vaillancourt B."/>
            <person name="Sakai H."/>
            <person name="Lee S.S."/>
            <person name="Kim J."/>
            <person name="Numa H."/>
            <person name="Itoh T."/>
            <person name="Buell C.R."/>
            <person name="Matsumoto T."/>
        </authorList>
    </citation>
    <scope>NUCLEOTIDE SEQUENCE [LARGE SCALE GENOMIC DNA]</scope>
    <source>
        <strain evidence="3">cv. Nipponbare</strain>
    </source>
</reference>
<evidence type="ECO:0000313" key="3">
    <source>
        <dbReference type="Proteomes" id="UP000059680"/>
    </source>
</evidence>
<reference evidence="2 3" key="2">
    <citation type="journal article" date="2013" name="Plant Cell Physiol.">
        <title>Rice Annotation Project Database (RAP-DB): an integrative and interactive database for rice genomics.</title>
        <authorList>
            <person name="Sakai H."/>
            <person name="Lee S.S."/>
            <person name="Tanaka T."/>
            <person name="Numa H."/>
            <person name="Kim J."/>
            <person name="Kawahara Y."/>
            <person name="Wakimoto H."/>
            <person name="Yang C.C."/>
            <person name="Iwamoto M."/>
            <person name="Abe T."/>
            <person name="Yamada Y."/>
            <person name="Muto A."/>
            <person name="Inokuchi H."/>
            <person name="Ikemura T."/>
            <person name="Matsumoto T."/>
            <person name="Sasaki T."/>
            <person name="Itoh T."/>
        </authorList>
    </citation>
    <scope>NUCLEOTIDE SEQUENCE [LARGE SCALE GENOMIC DNA]</scope>
    <source>
        <strain evidence="3">cv. Nipponbare</strain>
    </source>
</reference>
<reference evidence="3" key="1">
    <citation type="journal article" date="2005" name="Nature">
        <title>The map-based sequence of the rice genome.</title>
        <authorList>
            <consortium name="International rice genome sequencing project (IRGSP)"/>
            <person name="Matsumoto T."/>
            <person name="Wu J."/>
            <person name="Kanamori H."/>
            <person name="Katayose Y."/>
            <person name="Fujisawa M."/>
            <person name="Namiki N."/>
            <person name="Mizuno H."/>
            <person name="Yamamoto K."/>
            <person name="Antonio B.A."/>
            <person name="Baba T."/>
            <person name="Sakata K."/>
            <person name="Nagamura Y."/>
            <person name="Aoki H."/>
            <person name="Arikawa K."/>
            <person name="Arita K."/>
            <person name="Bito T."/>
            <person name="Chiden Y."/>
            <person name="Fujitsuka N."/>
            <person name="Fukunaka R."/>
            <person name="Hamada M."/>
            <person name="Harada C."/>
            <person name="Hayashi A."/>
            <person name="Hijishita S."/>
            <person name="Honda M."/>
            <person name="Hosokawa S."/>
            <person name="Ichikawa Y."/>
            <person name="Idonuma A."/>
            <person name="Iijima M."/>
            <person name="Ikeda M."/>
            <person name="Ikeno M."/>
            <person name="Ito K."/>
            <person name="Ito S."/>
            <person name="Ito T."/>
            <person name="Ito Y."/>
            <person name="Ito Y."/>
            <person name="Iwabuchi A."/>
            <person name="Kamiya K."/>
            <person name="Karasawa W."/>
            <person name="Kurita K."/>
            <person name="Katagiri S."/>
            <person name="Kikuta A."/>
            <person name="Kobayashi H."/>
            <person name="Kobayashi N."/>
            <person name="Machita K."/>
            <person name="Maehara T."/>
            <person name="Masukawa M."/>
            <person name="Mizubayashi T."/>
            <person name="Mukai Y."/>
            <person name="Nagasaki H."/>
            <person name="Nagata Y."/>
            <person name="Naito S."/>
            <person name="Nakashima M."/>
            <person name="Nakama Y."/>
            <person name="Nakamichi Y."/>
            <person name="Nakamura M."/>
            <person name="Meguro A."/>
            <person name="Negishi M."/>
            <person name="Ohta I."/>
            <person name="Ohta T."/>
            <person name="Okamoto M."/>
            <person name="Ono N."/>
            <person name="Saji S."/>
            <person name="Sakaguchi M."/>
            <person name="Sakai K."/>
            <person name="Shibata M."/>
            <person name="Shimokawa T."/>
            <person name="Song J."/>
            <person name="Takazaki Y."/>
            <person name="Terasawa K."/>
            <person name="Tsugane M."/>
            <person name="Tsuji K."/>
            <person name="Ueda S."/>
            <person name="Waki K."/>
            <person name="Yamagata H."/>
            <person name="Yamamoto M."/>
            <person name="Yamamoto S."/>
            <person name="Yamane H."/>
            <person name="Yoshiki S."/>
            <person name="Yoshihara R."/>
            <person name="Yukawa K."/>
            <person name="Zhong H."/>
            <person name="Yano M."/>
            <person name="Yuan Q."/>
            <person name="Ouyang S."/>
            <person name="Liu J."/>
            <person name="Jones K.M."/>
            <person name="Gansberger K."/>
            <person name="Moffat K."/>
            <person name="Hill J."/>
            <person name="Bera J."/>
            <person name="Fadrosh D."/>
            <person name="Jin S."/>
            <person name="Johri S."/>
            <person name="Kim M."/>
            <person name="Overton L."/>
            <person name="Reardon M."/>
            <person name="Tsitrin T."/>
            <person name="Vuong H."/>
            <person name="Weaver B."/>
            <person name="Ciecko A."/>
            <person name="Tallon L."/>
            <person name="Jackson J."/>
            <person name="Pai G."/>
            <person name="Aken S.V."/>
            <person name="Utterback T."/>
            <person name="Reidmuller S."/>
            <person name="Feldblyum T."/>
            <person name="Hsiao J."/>
            <person name="Zismann V."/>
            <person name="Iobst S."/>
            <person name="de Vazeille A.R."/>
            <person name="Buell C.R."/>
            <person name="Ying K."/>
            <person name="Li Y."/>
            <person name="Lu T."/>
            <person name="Huang Y."/>
            <person name="Zhao Q."/>
            <person name="Feng Q."/>
            <person name="Zhang L."/>
            <person name="Zhu J."/>
            <person name="Weng Q."/>
            <person name="Mu J."/>
            <person name="Lu Y."/>
            <person name="Fan D."/>
            <person name="Liu Y."/>
            <person name="Guan J."/>
            <person name="Zhang Y."/>
            <person name="Yu S."/>
            <person name="Liu X."/>
            <person name="Zhang Y."/>
            <person name="Hong G."/>
            <person name="Han B."/>
            <person name="Choisne N."/>
            <person name="Demange N."/>
            <person name="Orjeda G."/>
            <person name="Samain S."/>
            <person name="Cattolico L."/>
            <person name="Pelletier E."/>
            <person name="Couloux A."/>
            <person name="Segurens B."/>
            <person name="Wincker P."/>
            <person name="D'Hont A."/>
            <person name="Scarpelli C."/>
            <person name="Weissenbach J."/>
            <person name="Salanoubat M."/>
            <person name="Quetier F."/>
            <person name="Yu Y."/>
            <person name="Kim H.R."/>
            <person name="Rambo T."/>
            <person name="Currie J."/>
            <person name="Collura K."/>
            <person name="Luo M."/>
            <person name="Yang T."/>
            <person name="Ammiraju J.S.S."/>
            <person name="Engler F."/>
            <person name="Soderlund C."/>
            <person name="Wing R.A."/>
            <person name="Palmer L.E."/>
            <person name="de la Bastide M."/>
            <person name="Spiegel L."/>
            <person name="Nascimento L."/>
            <person name="Zutavern T."/>
            <person name="O'Shaughnessy A."/>
            <person name="Dike S."/>
            <person name="Dedhia N."/>
            <person name="Preston R."/>
            <person name="Balija V."/>
            <person name="McCombie W.R."/>
            <person name="Chow T."/>
            <person name="Chen H."/>
            <person name="Chung M."/>
            <person name="Chen C."/>
            <person name="Shaw J."/>
            <person name="Wu H."/>
            <person name="Hsiao K."/>
            <person name="Chao Y."/>
            <person name="Chu M."/>
            <person name="Cheng C."/>
            <person name="Hour A."/>
            <person name="Lee P."/>
            <person name="Lin S."/>
            <person name="Lin Y."/>
            <person name="Liou J."/>
            <person name="Liu S."/>
            <person name="Hsing Y."/>
            <person name="Raghuvanshi S."/>
            <person name="Mohanty A."/>
            <person name="Bharti A.K."/>
            <person name="Gaur A."/>
            <person name="Gupta V."/>
            <person name="Kumar D."/>
            <person name="Ravi V."/>
            <person name="Vij S."/>
            <person name="Kapur A."/>
            <person name="Khurana P."/>
            <person name="Khurana P."/>
            <person name="Khurana J.P."/>
            <person name="Tyagi A.K."/>
            <person name="Gaikwad K."/>
            <person name="Singh A."/>
            <person name="Dalal V."/>
            <person name="Srivastava S."/>
            <person name="Dixit A."/>
            <person name="Pal A.K."/>
            <person name="Ghazi I.A."/>
            <person name="Yadav M."/>
            <person name="Pandit A."/>
            <person name="Bhargava A."/>
            <person name="Sureshbabu K."/>
            <person name="Batra K."/>
            <person name="Sharma T.R."/>
            <person name="Mohapatra T."/>
            <person name="Singh N.K."/>
            <person name="Messing J."/>
            <person name="Nelson A.B."/>
            <person name="Fuks G."/>
            <person name="Kavchok S."/>
            <person name="Keizer G."/>
            <person name="Linton E."/>
            <person name="Llaca V."/>
            <person name="Song R."/>
            <person name="Tanyolac B."/>
            <person name="Young S."/>
            <person name="Ho-Il K."/>
            <person name="Hahn J.H."/>
            <person name="Sangsakoo G."/>
            <person name="Vanavichit A."/>
            <person name="de Mattos Luiz.A.T."/>
            <person name="Zimmer P.D."/>
            <person name="Malone G."/>
            <person name="Dellagostin O."/>
            <person name="de Oliveira A.C."/>
            <person name="Bevan M."/>
            <person name="Bancroft I."/>
            <person name="Minx P."/>
            <person name="Cordum H."/>
            <person name="Wilson R."/>
            <person name="Cheng Z."/>
            <person name="Jin W."/>
            <person name="Jiang J."/>
            <person name="Leong S.A."/>
            <person name="Iwama H."/>
            <person name="Gojobori T."/>
            <person name="Itoh T."/>
            <person name="Niimura Y."/>
            <person name="Fujii Y."/>
            <person name="Habara T."/>
            <person name="Sakai H."/>
            <person name="Sato Y."/>
            <person name="Wilson G."/>
            <person name="Kumar K."/>
            <person name="McCouch S."/>
            <person name="Juretic N."/>
            <person name="Hoen D."/>
            <person name="Wright S."/>
            <person name="Bruskiewich R."/>
            <person name="Bureau T."/>
            <person name="Miyao A."/>
            <person name="Hirochika H."/>
            <person name="Nishikawa T."/>
            <person name="Kadowaki K."/>
            <person name="Sugiura M."/>
            <person name="Burr B."/>
            <person name="Sasaki T."/>
        </authorList>
    </citation>
    <scope>NUCLEOTIDE SEQUENCE [LARGE SCALE GENOMIC DNA]</scope>
    <source>
        <strain evidence="3">cv. Nipponbare</strain>
    </source>
</reference>
<name>A0A0N7KPT9_ORYSJ</name>
<gene>
    <name evidence="2" type="ordered locus">Os08g0402234</name>
    <name evidence="2" type="ORF">OSNPB_080402234</name>
</gene>
<dbReference type="AlphaFoldDB" id="A0A0N7KPT9"/>
<feature type="compositionally biased region" description="Basic and acidic residues" evidence="1">
    <location>
        <begin position="66"/>
        <end position="76"/>
    </location>
</feature>
<protein>
    <submittedName>
        <fullName evidence="2">Os08g0402234 protein</fullName>
    </submittedName>
</protein>